<keyword evidence="6 7" id="KW-0592">Phosphate transport</keyword>
<evidence type="ECO:0000256" key="2">
    <source>
        <dbReference type="ARBA" id="ARBA00008107"/>
    </source>
</evidence>
<evidence type="ECO:0000256" key="6">
    <source>
        <dbReference type="ARBA" id="ARBA00022592"/>
    </source>
</evidence>
<proteinExistence type="inferred from homology"/>
<evidence type="ECO:0000256" key="4">
    <source>
        <dbReference type="ARBA" id="ARBA00022448"/>
    </source>
</evidence>
<evidence type="ECO:0000256" key="7">
    <source>
        <dbReference type="PIRNR" id="PIRNR003107"/>
    </source>
</evidence>
<feature type="domain" description="PhoU" evidence="8">
    <location>
        <begin position="117"/>
        <end position="197"/>
    </location>
</feature>
<evidence type="ECO:0000259" key="8">
    <source>
        <dbReference type="Pfam" id="PF01895"/>
    </source>
</evidence>
<dbReference type="Proteomes" id="UP000063781">
    <property type="component" value="Chromosome"/>
</dbReference>
<evidence type="ECO:0000256" key="5">
    <source>
        <dbReference type="ARBA" id="ARBA00022490"/>
    </source>
</evidence>
<dbReference type="Gene3D" id="1.20.58.220">
    <property type="entry name" value="Phosphate transport system protein phou homolog 2, domain 2"/>
    <property type="match status" value="1"/>
</dbReference>
<dbReference type="GO" id="GO:0045936">
    <property type="term" value="P:negative regulation of phosphate metabolic process"/>
    <property type="evidence" value="ECO:0007669"/>
    <property type="project" value="InterPro"/>
</dbReference>
<dbReference type="PIRSF" id="PIRSF003107">
    <property type="entry name" value="PhoU"/>
    <property type="match status" value="1"/>
</dbReference>
<dbReference type="InterPro" id="IPR026022">
    <property type="entry name" value="PhoU_dom"/>
</dbReference>
<feature type="domain" description="PhoU" evidence="8">
    <location>
        <begin position="17"/>
        <end position="101"/>
    </location>
</feature>
<dbReference type="EMBL" id="CP013213">
    <property type="protein sequence ID" value="AMC93374.1"/>
    <property type="molecule type" value="Genomic_DNA"/>
</dbReference>
<dbReference type="InterPro" id="IPR028366">
    <property type="entry name" value="PhoU"/>
</dbReference>
<name>A0A0X8H010_9FIRM</name>
<accession>A0A0X8H010</accession>
<evidence type="ECO:0000313" key="9">
    <source>
        <dbReference type="EMBL" id="AMC93374.1"/>
    </source>
</evidence>
<dbReference type="PANTHER" id="PTHR42930">
    <property type="entry name" value="PHOSPHATE-SPECIFIC TRANSPORT SYSTEM ACCESSORY PROTEIN PHOU"/>
    <property type="match status" value="1"/>
</dbReference>
<dbReference type="GO" id="GO:0030643">
    <property type="term" value="P:intracellular phosphate ion homeostasis"/>
    <property type="evidence" value="ECO:0007669"/>
    <property type="project" value="InterPro"/>
</dbReference>
<dbReference type="FunFam" id="1.20.58.220:FF:000004">
    <property type="entry name" value="Phosphate-specific transport system accessory protein PhoU"/>
    <property type="match status" value="1"/>
</dbReference>
<keyword evidence="4 7" id="KW-0813">Transport</keyword>
<dbReference type="AlphaFoldDB" id="A0A0X8H010"/>
<dbReference type="GO" id="GO:0006817">
    <property type="term" value="P:phosphate ion transport"/>
    <property type="evidence" value="ECO:0007669"/>
    <property type="project" value="UniProtKB-KW"/>
</dbReference>
<reference evidence="9 10" key="1">
    <citation type="submission" date="2015-10" db="EMBL/GenBank/DDBJ databases">
        <title>Erysipelothrix larvae sp. LV19 isolated from the larval gut of the rhinoceros beetle, Trypoxylus dichotomus.</title>
        <authorList>
            <person name="Lim S."/>
            <person name="Kim B.-C."/>
        </authorList>
    </citation>
    <scope>NUCLEOTIDE SEQUENCE [LARGE SCALE GENOMIC DNA]</scope>
    <source>
        <strain evidence="9 10">LV19</strain>
    </source>
</reference>
<comment type="similarity">
    <text evidence="2 7">Belongs to the PhoU family.</text>
</comment>
<dbReference type="SUPFAM" id="SSF109755">
    <property type="entry name" value="PhoU-like"/>
    <property type="match status" value="1"/>
</dbReference>
<dbReference type="STRING" id="1514105.AOC36_05095"/>
<comment type="subunit">
    <text evidence="3 7">Homodimer.</text>
</comment>
<comment type="subcellular location">
    <subcellularLocation>
        <location evidence="1 7">Cytoplasm</location>
    </subcellularLocation>
</comment>
<evidence type="ECO:0000256" key="1">
    <source>
        <dbReference type="ARBA" id="ARBA00004496"/>
    </source>
</evidence>
<gene>
    <name evidence="9" type="ORF">AOC36_05095</name>
</gene>
<dbReference type="KEGG" id="erl:AOC36_05095"/>
<dbReference type="Pfam" id="PF01895">
    <property type="entry name" value="PhoU"/>
    <property type="match status" value="2"/>
</dbReference>
<dbReference type="OrthoDB" id="9814256at2"/>
<protein>
    <recommendedName>
        <fullName evidence="7">Phosphate-specific transport system accessory protein PhoU</fullName>
    </recommendedName>
</protein>
<organism evidence="9 10">
    <name type="scientific">Erysipelothrix larvae</name>
    <dbReference type="NCBI Taxonomy" id="1514105"/>
    <lineage>
        <taxon>Bacteria</taxon>
        <taxon>Bacillati</taxon>
        <taxon>Bacillota</taxon>
        <taxon>Erysipelotrichia</taxon>
        <taxon>Erysipelotrichales</taxon>
        <taxon>Erysipelotrichaceae</taxon>
        <taxon>Erysipelothrix</taxon>
    </lineage>
</organism>
<dbReference type="PANTHER" id="PTHR42930:SF3">
    <property type="entry name" value="PHOSPHATE-SPECIFIC TRANSPORT SYSTEM ACCESSORY PROTEIN PHOU"/>
    <property type="match status" value="1"/>
</dbReference>
<evidence type="ECO:0000313" key="10">
    <source>
        <dbReference type="Proteomes" id="UP000063781"/>
    </source>
</evidence>
<dbReference type="RefSeq" id="WP_067632090.1">
    <property type="nucleotide sequence ID" value="NZ_CP013213.1"/>
</dbReference>
<sequence>MQIDQLMNQYEESIFTLAHQVRENLSNALTAFKNDDKTLALDVIEKDEFINNQNELINNQAIQILSLMQPVARDLRLLVGGVKIATDYERIGDYAKNIGRFVIRYYDGVNQYREEVESLGDTLIDYLDQVTNVLKKQDVKEAYRVASLDEEIDQAFKRLLYQIADKGHKTSFPVELTGMLRNLERTGDHLKNICEQVVYIVNGQHVDFG</sequence>
<evidence type="ECO:0000256" key="3">
    <source>
        <dbReference type="ARBA" id="ARBA00011738"/>
    </source>
</evidence>
<dbReference type="InterPro" id="IPR038078">
    <property type="entry name" value="PhoU-like_sf"/>
</dbReference>
<keyword evidence="5 7" id="KW-0963">Cytoplasm</keyword>
<dbReference type="GO" id="GO:0005737">
    <property type="term" value="C:cytoplasm"/>
    <property type="evidence" value="ECO:0007669"/>
    <property type="project" value="UniProtKB-SubCell"/>
</dbReference>
<keyword evidence="10" id="KW-1185">Reference proteome</keyword>
<comment type="function">
    <text evidence="7">Plays a role in the regulation of phosphate uptake.</text>
</comment>
<dbReference type="NCBIfam" id="TIGR02135">
    <property type="entry name" value="phoU_full"/>
    <property type="match status" value="1"/>
</dbReference>